<evidence type="ECO:0000313" key="3">
    <source>
        <dbReference type="EMBL" id="CAF1989628.1"/>
    </source>
</evidence>
<organism evidence="3 10">
    <name type="scientific">Rotaria magnacalcarata</name>
    <dbReference type="NCBI Taxonomy" id="392030"/>
    <lineage>
        <taxon>Eukaryota</taxon>
        <taxon>Metazoa</taxon>
        <taxon>Spiralia</taxon>
        <taxon>Gnathifera</taxon>
        <taxon>Rotifera</taxon>
        <taxon>Eurotatoria</taxon>
        <taxon>Bdelloidea</taxon>
        <taxon>Philodinida</taxon>
        <taxon>Philodinidae</taxon>
        <taxon>Rotaria</taxon>
    </lineage>
</organism>
<reference evidence="3" key="1">
    <citation type="submission" date="2021-02" db="EMBL/GenBank/DDBJ databases">
        <authorList>
            <person name="Nowell W R."/>
        </authorList>
    </citation>
    <scope>NUCLEOTIDE SEQUENCE</scope>
</reference>
<dbReference type="EMBL" id="CAJOBI010001381">
    <property type="protein sequence ID" value="CAF3878475.1"/>
    <property type="molecule type" value="Genomic_DNA"/>
</dbReference>
<dbReference type="EMBL" id="CAJNRF010000978">
    <property type="protein sequence ID" value="CAF1989628.1"/>
    <property type="molecule type" value="Genomic_DNA"/>
</dbReference>
<dbReference type="Proteomes" id="UP000663856">
    <property type="component" value="Unassembled WGS sequence"/>
</dbReference>
<evidence type="ECO:0000313" key="9">
    <source>
        <dbReference type="EMBL" id="CAF4173647.1"/>
    </source>
</evidence>
<evidence type="ECO:0000313" key="8">
    <source>
        <dbReference type="EMBL" id="CAF4133624.1"/>
    </source>
</evidence>
<dbReference type="Proteomes" id="UP000663866">
    <property type="component" value="Unassembled WGS sequence"/>
</dbReference>
<gene>
    <name evidence="9" type="ORF">BYL167_LOCUS22506</name>
    <name evidence="2" type="ORF">CJN711_LOCUS8341</name>
    <name evidence="5" type="ORF">MBJ925_LOCUS12845</name>
    <name evidence="7" type="ORF">OVN521_LOCUS21275</name>
    <name evidence="6" type="ORF">SMN809_LOCUS5479</name>
    <name evidence="8" type="ORF">UXM345_LOCUS24142</name>
    <name evidence="3" type="ORF">WKI299_LOCUS4205</name>
    <name evidence="4" type="ORF">XDN619_LOCUS2959</name>
</gene>
<dbReference type="AlphaFoldDB" id="A0A816MBX8"/>
<dbReference type="Proteomes" id="UP000681967">
    <property type="component" value="Unassembled WGS sequence"/>
</dbReference>
<name>A0A816MBX8_9BILA</name>
<dbReference type="EMBL" id="CAJOBH010013179">
    <property type="protein sequence ID" value="CAF4173647.1"/>
    <property type="molecule type" value="Genomic_DNA"/>
</dbReference>
<keyword evidence="1" id="KW-1133">Transmembrane helix</keyword>
<dbReference type="EMBL" id="CAJOBF010004328">
    <property type="protein sequence ID" value="CAF4133624.1"/>
    <property type="molecule type" value="Genomic_DNA"/>
</dbReference>
<accession>A0A816MBX8</accession>
<dbReference type="Proteomes" id="UP000676336">
    <property type="component" value="Unassembled WGS sequence"/>
</dbReference>
<dbReference type="EMBL" id="CAJNRG010000302">
    <property type="protein sequence ID" value="CAF1993226.1"/>
    <property type="molecule type" value="Genomic_DNA"/>
</dbReference>
<evidence type="ECO:0000313" key="6">
    <source>
        <dbReference type="EMBL" id="CAF3878475.1"/>
    </source>
</evidence>
<protein>
    <submittedName>
        <fullName evidence="3">Uncharacterized protein</fullName>
    </submittedName>
</protein>
<keyword evidence="1" id="KW-0812">Transmembrane</keyword>
<evidence type="ECO:0000313" key="2">
    <source>
        <dbReference type="EMBL" id="CAF1126584.1"/>
    </source>
</evidence>
<comment type="caution">
    <text evidence="3">The sequence shown here is derived from an EMBL/GenBank/DDBJ whole genome shotgun (WGS) entry which is preliminary data.</text>
</comment>
<dbReference type="EMBL" id="CAJNRE010005835">
    <property type="protein sequence ID" value="CAF2050074.1"/>
    <property type="molecule type" value="Genomic_DNA"/>
</dbReference>
<dbReference type="EMBL" id="CAJNOV010003048">
    <property type="protein sequence ID" value="CAF1126584.1"/>
    <property type="molecule type" value="Genomic_DNA"/>
</dbReference>
<evidence type="ECO:0000313" key="4">
    <source>
        <dbReference type="EMBL" id="CAF1993226.1"/>
    </source>
</evidence>
<sequence length="107" mass="12416">MASSFIFSFGFLFLFIICISCTPIYFSSPNDDENQSLYGQLNSNEDDDHIPIMVYPKYPKIHNFRRSASYSPRNIHNSWFRVATYQHMKPTAAAEDKPNGDNLLRWG</sequence>
<evidence type="ECO:0000313" key="5">
    <source>
        <dbReference type="EMBL" id="CAF2050074.1"/>
    </source>
</evidence>
<proteinExistence type="predicted"/>
<keyword evidence="11" id="KW-1185">Reference proteome</keyword>
<evidence type="ECO:0000313" key="7">
    <source>
        <dbReference type="EMBL" id="CAF4108250.1"/>
    </source>
</evidence>
<evidence type="ECO:0000256" key="1">
    <source>
        <dbReference type="SAM" id="Phobius"/>
    </source>
</evidence>
<evidence type="ECO:0000313" key="11">
    <source>
        <dbReference type="Proteomes" id="UP000663866"/>
    </source>
</evidence>
<dbReference type="Proteomes" id="UP000663855">
    <property type="component" value="Unassembled WGS sequence"/>
</dbReference>
<dbReference type="Proteomes" id="UP000663887">
    <property type="component" value="Unassembled WGS sequence"/>
</dbReference>
<evidence type="ECO:0000313" key="10">
    <source>
        <dbReference type="Proteomes" id="UP000663856"/>
    </source>
</evidence>
<dbReference type="EMBL" id="CAJOBG010004386">
    <property type="protein sequence ID" value="CAF4108250.1"/>
    <property type="molecule type" value="Genomic_DNA"/>
</dbReference>
<feature type="transmembrane region" description="Helical" evidence="1">
    <location>
        <begin position="6"/>
        <end position="26"/>
    </location>
</feature>
<dbReference type="Proteomes" id="UP000663824">
    <property type="component" value="Unassembled WGS sequence"/>
</dbReference>
<keyword evidence="1" id="KW-0472">Membrane</keyword>
<dbReference type="Proteomes" id="UP000663842">
    <property type="component" value="Unassembled WGS sequence"/>
</dbReference>